<keyword evidence="3" id="KW-1185">Reference proteome</keyword>
<dbReference type="AlphaFoldDB" id="A0A848IZG7"/>
<protein>
    <submittedName>
        <fullName evidence="2">Antibiotic biosynthesis monooxygenase</fullName>
    </submittedName>
</protein>
<dbReference type="EMBL" id="JABBNU010000006">
    <property type="protein sequence ID" value="NMM49016.1"/>
    <property type="molecule type" value="Genomic_DNA"/>
</dbReference>
<dbReference type="Proteomes" id="UP000559010">
    <property type="component" value="Unassembled WGS sequence"/>
</dbReference>
<gene>
    <name evidence="2" type="ORF">HH304_11450</name>
</gene>
<organism evidence="2 3">
    <name type="scientific">Marinigracilibium pacificum</name>
    <dbReference type="NCBI Taxonomy" id="2729599"/>
    <lineage>
        <taxon>Bacteria</taxon>
        <taxon>Pseudomonadati</taxon>
        <taxon>Bacteroidota</taxon>
        <taxon>Cytophagia</taxon>
        <taxon>Cytophagales</taxon>
        <taxon>Flammeovirgaceae</taxon>
        <taxon>Marinigracilibium</taxon>
    </lineage>
</organism>
<dbReference type="SUPFAM" id="SSF54909">
    <property type="entry name" value="Dimeric alpha+beta barrel"/>
    <property type="match status" value="1"/>
</dbReference>
<dbReference type="GO" id="GO:0004497">
    <property type="term" value="F:monooxygenase activity"/>
    <property type="evidence" value="ECO:0007669"/>
    <property type="project" value="UniProtKB-KW"/>
</dbReference>
<evidence type="ECO:0000313" key="3">
    <source>
        <dbReference type="Proteomes" id="UP000559010"/>
    </source>
</evidence>
<dbReference type="Gene3D" id="3.30.70.100">
    <property type="match status" value="1"/>
</dbReference>
<evidence type="ECO:0000259" key="1">
    <source>
        <dbReference type="PROSITE" id="PS51725"/>
    </source>
</evidence>
<keyword evidence="2" id="KW-0503">Monooxygenase</keyword>
<dbReference type="InterPro" id="IPR011008">
    <property type="entry name" value="Dimeric_a/b-barrel"/>
</dbReference>
<dbReference type="PROSITE" id="PS51725">
    <property type="entry name" value="ABM"/>
    <property type="match status" value="1"/>
</dbReference>
<dbReference type="InterPro" id="IPR007138">
    <property type="entry name" value="ABM_dom"/>
</dbReference>
<comment type="caution">
    <text evidence="2">The sequence shown here is derived from an EMBL/GenBank/DDBJ whole genome shotgun (WGS) entry which is preliminary data.</text>
</comment>
<reference evidence="2 3" key="1">
    <citation type="submission" date="2020-04" db="EMBL/GenBank/DDBJ databases">
        <title>Flammeovirgaceae bacterium KN852 isolated from deep sea.</title>
        <authorList>
            <person name="Zhang D.-C."/>
        </authorList>
    </citation>
    <scope>NUCLEOTIDE SEQUENCE [LARGE SCALE GENOMIC DNA]</scope>
    <source>
        <strain evidence="2 3">KN852</strain>
    </source>
</reference>
<dbReference type="RefSeq" id="WP_169681532.1">
    <property type="nucleotide sequence ID" value="NZ_JABBNU010000006.1"/>
</dbReference>
<keyword evidence="2" id="KW-0560">Oxidoreductase</keyword>
<name>A0A848IZG7_9BACT</name>
<accession>A0A848IZG7</accession>
<proteinExistence type="predicted"/>
<feature type="domain" description="ABM" evidence="1">
    <location>
        <begin position="2"/>
        <end position="91"/>
    </location>
</feature>
<evidence type="ECO:0000313" key="2">
    <source>
        <dbReference type="EMBL" id="NMM49016.1"/>
    </source>
</evidence>
<sequence length="96" mass="11445">MLIRIVRMSFDPSKTEEFIEIFKSSKDKIKASEGCLHVELLQDLDTPNVFSTYSLWEEDKYLQQYRHSELFKNTWAKTKVLFNDKPQAYSYEKKIG</sequence>
<dbReference type="Pfam" id="PF03992">
    <property type="entry name" value="ABM"/>
    <property type="match status" value="1"/>
</dbReference>